<feature type="region of interest" description="Disordered" evidence="1">
    <location>
        <begin position="414"/>
        <end position="491"/>
    </location>
</feature>
<feature type="region of interest" description="Disordered" evidence="1">
    <location>
        <begin position="594"/>
        <end position="613"/>
    </location>
</feature>
<dbReference type="OrthoDB" id="2529242at2759"/>
<protein>
    <submittedName>
        <fullName evidence="2">Uncharacterized protein</fullName>
    </submittedName>
</protein>
<feature type="compositionally biased region" description="Polar residues" evidence="1">
    <location>
        <begin position="342"/>
        <end position="353"/>
    </location>
</feature>
<dbReference type="EMBL" id="CP143787">
    <property type="protein sequence ID" value="WVN88872.1"/>
    <property type="molecule type" value="Genomic_DNA"/>
</dbReference>
<proteinExistence type="predicted"/>
<dbReference type="RefSeq" id="XP_066069572.1">
    <property type="nucleotide sequence ID" value="XM_066213475.1"/>
</dbReference>
<feature type="compositionally biased region" description="Polar residues" evidence="1">
    <location>
        <begin position="447"/>
        <end position="457"/>
    </location>
</feature>
<reference evidence="2" key="2">
    <citation type="journal article" date="2022" name="Elife">
        <title>Obligate sexual reproduction of a homothallic fungus closely related to the Cryptococcus pathogenic species complex.</title>
        <authorList>
            <person name="Passer A.R."/>
            <person name="Clancey S.A."/>
            <person name="Shea T."/>
            <person name="David-Palma M."/>
            <person name="Averette A.F."/>
            <person name="Boekhout T."/>
            <person name="Porcel B.M."/>
            <person name="Nowrousian M."/>
            <person name="Cuomo C.A."/>
            <person name="Sun S."/>
            <person name="Heitman J."/>
            <person name="Coelho M.A."/>
        </authorList>
    </citation>
    <scope>NUCLEOTIDE SEQUENCE</scope>
    <source>
        <strain evidence="2">CBS 7841</strain>
    </source>
</reference>
<dbReference type="GeneID" id="91088297"/>
<reference evidence="2" key="1">
    <citation type="submission" date="2016-06" db="EMBL/GenBank/DDBJ databases">
        <authorList>
            <person name="Cuomo C."/>
            <person name="Litvintseva A."/>
            <person name="Heitman J."/>
            <person name="Chen Y."/>
            <person name="Sun S."/>
            <person name="Springer D."/>
            <person name="Dromer F."/>
            <person name="Young S."/>
            <person name="Zeng Q."/>
            <person name="Chapman S."/>
            <person name="Gujja S."/>
            <person name="Saif S."/>
            <person name="Birren B."/>
        </authorList>
    </citation>
    <scope>NUCLEOTIDE SEQUENCE</scope>
    <source>
        <strain evidence="2">CBS 7841</strain>
    </source>
</reference>
<evidence type="ECO:0000313" key="3">
    <source>
        <dbReference type="Proteomes" id="UP000094043"/>
    </source>
</evidence>
<feature type="compositionally biased region" description="Polar residues" evidence="1">
    <location>
        <begin position="594"/>
        <end position="604"/>
    </location>
</feature>
<evidence type="ECO:0000313" key="2">
    <source>
        <dbReference type="EMBL" id="WVN88872.1"/>
    </source>
</evidence>
<reference evidence="2" key="3">
    <citation type="submission" date="2024-01" db="EMBL/GenBank/DDBJ databases">
        <authorList>
            <person name="Coelho M.A."/>
            <person name="David-Palma M."/>
            <person name="Shea T."/>
            <person name="Sun S."/>
            <person name="Cuomo C.A."/>
            <person name="Heitman J."/>
        </authorList>
    </citation>
    <scope>NUCLEOTIDE SEQUENCE</scope>
    <source>
        <strain evidence="2">CBS 7841</strain>
    </source>
</reference>
<organism evidence="2 3">
    <name type="scientific">Cryptococcus depauperatus CBS 7841</name>
    <dbReference type="NCBI Taxonomy" id="1295531"/>
    <lineage>
        <taxon>Eukaryota</taxon>
        <taxon>Fungi</taxon>
        <taxon>Dikarya</taxon>
        <taxon>Basidiomycota</taxon>
        <taxon>Agaricomycotina</taxon>
        <taxon>Tremellomycetes</taxon>
        <taxon>Tremellales</taxon>
        <taxon>Cryptococcaceae</taxon>
        <taxon>Cryptococcus</taxon>
    </lineage>
</organism>
<feature type="region of interest" description="Disordered" evidence="1">
    <location>
        <begin position="328"/>
        <end position="375"/>
    </location>
</feature>
<feature type="compositionally biased region" description="Polar residues" evidence="1">
    <location>
        <begin position="422"/>
        <end position="433"/>
    </location>
</feature>
<name>A0A1E3IC11_9TREE</name>
<keyword evidence="3" id="KW-1185">Reference proteome</keyword>
<accession>A0A1E3IC11</accession>
<dbReference type="VEuPathDB" id="FungiDB:L203_04464"/>
<dbReference type="Proteomes" id="UP000094043">
    <property type="component" value="Chromosome 4"/>
</dbReference>
<gene>
    <name evidence="2" type="ORF">L203_104087</name>
</gene>
<dbReference type="KEGG" id="cdep:91088297"/>
<feature type="region of interest" description="Disordered" evidence="1">
    <location>
        <begin position="772"/>
        <end position="802"/>
    </location>
</feature>
<evidence type="ECO:0000256" key="1">
    <source>
        <dbReference type="SAM" id="MobiDB-lite"/>
    </source>
</evidence>
<dbReference type="AlphaFoldDB" id="A0A1E3IC11"/>
<sequence length="802" mass="88654">MSGSSRPIRSQPRRASAMDLREHKFGGQRSVHQRPSLASFWLAETGPTPASKYLGKLASKVDGPHEDFYMRDLEAEKDMRQTLVRNSGDVWLENGHAFEGGSFITRTAEMFKPVPALRVLDNCPKSERPTLGKRQSGVVSTLAKKASRLFEKSLKNNYIGSKPSKYAKHYNTASLALFPNESRSTVTVIAPSPVGTIRGVSRKDFGGDTVAQVHQTTRCEVSHHSMTNNLPTFRQELREASNRCNDEGGDRLDGMDMNILPAPVSFIEVDSKSKDELESSFASTIRDERRDNDTLAALHHQPMSDYNECCNNSFEGVPSFHNFPFQDQSTPQKSLYRKRACNSPSSISSTDSFCSPRRINPESHNRHSSSSGCQASHLNHKASFGLPTVKKQDFTEEMRRSFDDITGQTSFNVNRHRRNNLPPVSSYVSQKTRGLSRVSERSEGHNATESFMTSSTPFFEGTDHSSRLTDFQSTRKTVHSRSQESEHGYEVTQTESFIGDVSLANTLNSIYDGVVAEMERMMETNSSTRTDFVISSSPSLHTDRDECLSHTGSASILNTSTTSAATSSFAARYTTSYVSDDFLGPFDPSSDQNLTHAVQSQLSRSHPRPITGPISDRIFDPGDGDGMSFVHEPHLPIQNLYSKRSTDTIHTPSDTAMPPPRTLFSRYSKQRLGIAKEMGKHNAEGQQNAKDLKQKQAALDKAIPQSPIGLSAKKEQSVEASRRAFKPLALVENRNNETSLPLVKSNVRVSKQKSFNIFQRNAGAKNPLKAKIGQGKENALPKGSKTSVDSSAGVGSVRGLRV</sequence>